<dbReference type="GO" id="GO:0005829">
    <property type="term" value="C:cytosol"/>
    <property type="evidence" value="ECO:0007669"/>
    <property type="project" value="TreeGrafter"/>
</dbReference>
<evidence type="ECO:0000256" key="1">
    <source>
        <dbReference type="ARBA" id="ARBA00009437"/>
    </source>
</evidence>
<comment type="similarity">
    <text evidence="1">Belongs to the LysR transcriptional regulatory family.</text>
</comment>
<protein>
    <submittedName>
        <fullName evidence="6">LysR family transcriptional regulator</fullName>
    </submittedName>
</protein>
<dbReference type="InterPro" id="IPR036388">
    <property type="entry name" value="WH-like_DNA-bd_sf"/>
</dbReference>
<sequence length="290" mass="32254">MEMRTLRTFVEVVRQGGFSRAAKTVFVTQSTVSKAVKQLEDELGLQLLDRIGANVKLTAAGEIVYRRALAILAQGDDLKAELEELRGLKGGVLRLGVPLIGSNTLFAHRFAAYRNRYPGIELQLMEHGSKRLEELVLAGELDLAATLLPVGEEFEWQEVWREPIDVLLPAEHPLAASEKLSFRQLKDLPFILYGPGFALNQMILDACRESGFTPKVSAQSSQVDFVIELVATRLGVALLPRMIAEQRPHPLTRRVPVEQPALFWHLALIWRRGGYLSPAAQAWLALAAET</sequence>
<keyword evidence="4" id="KW-0804">Transcription</keyword>
<dbReference type="InterPro" id="IPR050950">
    <property type="entry name" value="HTH-type_LysR_regulators"/>
</dbReference>
<dbReference type="RefSeq" id="WP_183353956.1">
    <property type="nucleotide sequence ID" value="NZ_BLXX01000003.1"/>
</dbReference>
<dbReference type="InterPro" id="IPR005119">
    <property type="entry name" value="LysR_subst-bd"/>
</dbReference>
<comment type="caution">
    <text evidence="6">The sequence shown here is derived from an EMBL/GenBank/DDBJ whole genome shotgun (WGS) entry which is preliminary data.</text>
</comment>
<keyword evidence="2" id="KW-0805">Transcription regulation</keyword>
<dbReference type="PRINTS" id="PR00039">
    <property type="entry name" value="HTHLYSR"/>
</dbReference>
<name>A0A6V8MGK1_9BACT</name>
<dbReference type="InterPro" id="IPR000847">
    <property type="entry name" value="LysR_HTH_N"/>
</dbReference>
<keyword evidence="3" id="KW-0238">DNA-binding</keyword>
<dbReference type="CDD" id="cd08438">
    <property type="entry name" value="PBP2_CidR"/>
    <property type="match status" value="1"/>
</dbReference>
<evidence type="ECO:0000313" key="7">
    <source>
        <dbReference type="Proteomes" id="UP000556026"/>
    </source>
</evidence>
<accession>A0A6V8MGK1</accession>
<dbReference type="PANTHER" id="PTHR30419:SF8">
    <property type="entry name" value="NITROGEN ASSIMILATION TRANSCRIPTIONAL ACTIVATOR-RELATED"/>
    <property type="match status" value="1"/>
</dbReference>
<feature type="domain" description="HTH lysR-type" evidence="5">
    <location>
        <begin position="1"/>
        <end position="58"/>
    </location>
</feature>
<evidence type="ECO:0000256" key="2">
    <source>
        <dbReference type="ARBA" id="ARBA00023015"/>
    </source>
</evidence>
<dbReference type="Gene3D" id="1.10.10.10">
    <property type="entry name" value="Winged helix-like DNA-binding domain superfamily/Winged helix DNA-binding domain"/>
    <property type="match status" value="1"/>
</dbReference>
<evidence type="ECO:0000313" key="6">
    <source>
        <dbReference type="EMBL" id="GFO59116.1"/>
    </source>
</evidence>
<dbReference type="SUPFAM" id="SSF46785">
    <property type="entry name" value="Winged helix' DNA-binding domain"/>
    <property type="match status" value="1"/>
</dbReference>
<dbReference type="PROSITE" id="PS50931">
    <property type="entry name" value="HTH_LYSR"/>
    <property type="match status" value="1"/>
</dbReference>
<proteinExistence type="inferred from homology"/>
<evidence type="ECO:0000256" key="3">
    <source>
        <dbReference type="ARBA" id="ARBA00023125"/>
    </source>
</evidence>
<dbReference type="AlphaFoldDB" id="A0A6V8MGK1"/>
<dbReference type="GO" id="GO:0003700">
    <property type="term" value="F:DNA-binding transcription factor activity"/>
    <property type="evidence" value="ECO:0007669"/>
    <property type="project" value="InterPro"/>
</dbReference>
<dbReference type="InterPro" id="IPR036390">
    <property type="entry name" value="WH_DNA-bd_sf"/>
</dbReference>
<organism evidence="6 7">
    <name type="scientific">Geomonas silvestris</name>
    <dbReference type="NCBI Taxonomy" id="2740184"/>
    <lineage>
        <taxon>Bacteria</taxon>
        <taxon>Pseudomonadati</taxon>
        <taxon>Thermodesulfobacteriota</taxon>
        <taxon>Desulfuromonadia</taxon>
        <taxon>Geobacterales</taxon>
        <taxon>Geobacteraceae</taxon>
        <taxon>Geomonas</taxon>
    </lineage>
</organism>
<dbReference type="SUPFAM" id="SSF53850">
    <property type="entry name" value="Periplasmic binding protein-like II"/>
    <property type="match status" value="1"/>
</dbReference>
<dbReference type="Proteomes" id="UP000556026">
    <property type="component" value="Unassembled WGS sequence"/>
</dbReference>
<evidence type="ECO:0000256" key="4">
    <source>
        <dbReference type="ARBA" id="ARBA00023163"/>
    </source>
</evidence>
<evidence type="ECO:0000259" key="5">
    <source>
        <dbReference type="PROSITE" id="PS50931"/>
    </source>
</evidence>
<dbReference type="EMBL" id="BLXX01000003">
    <property type="protein sequence ID" value="GFO59116.1"/>
    <property type="molecule type" value="Genomic_DNA"/>
</dbReference>
<keyword evidence="7" id="KW-1185">Reference proteome</keyword>
<dbReference type="Pfam" id="PF03466">
    <property type="entry name" value="LysR_substrate"/>
    <property type="match status" value="1"/>
</dbReference>
<dbReference type="PANTHER" id="PTHR30419">
    <property type="entry name" value="HTH-TYPE TRANSCRIPTIONAL REGULATOR YBHD"/>
    <property type="match status" value="1"/>
</dbReference>
<reference evidence="7" key="1">
    <citation type="submission" date="2020-06" db="EMBL/GenBank/DDBJ databases">
        <title>Draft genomic sequence of Geomonas sp. Red330.</title>
        <authorList>
            <person name="Itoh H."/>
            <person name="Zhenxing X."/>
            <person name="Ushijima N."/>
            <person name="Masuda Y."/>
            <person name="Shiratori Y."/>
            <person name="Senoo K."/>
        </authorList>
    </citation>
    <scope>NUCLEOTIDE SEQUENCE [LARGE SCALE GENOMIC DNA]</scope>
    <source>
        <strain evidence="7">Red330</strain>
    </source>
</reference>
<gene>
    <name evidence="6" type="ORF">GMST_14410</name>
</gene>
<dbReference type="FunFam" id="1.10.10.10:FF:000001">
    <property type="entry name" value="LysR family transcriptional regulator"/>
    <property type="match status" value="1"/>
</dbReference>
<dbReference type="GO" id="GO:0003677">
    <property type="term" value="F:DNA binding"/>
    <property type="evidence" value="ECO:0007669"/>
    <property type="project" value="UniProtKB-KW"/>
</dbReference>
<dbReference type="Gene3D" id="3.40.190.290">
    <property type="match status" value="1"/>
</dbReference>
<dbReference type="Pfam" id="PF00126">
    <property type="entry name" value="HTH_1"/>
    <property type="match status" value="1"/>
</dbReference>